<dbReference type="Proteomes" id="UP000246464">
    <property type="component" value="Chromosome 4"/>
</dbReference>
<evidence type="ECO:0000313" key="2">
    <source>
        <dbReference type="EMBL" id="AWO99924.1"/>
    </source>
</evidence>
<reference evidence="2 3" key="1">
    <citation type="submission" date="2017-12" db="EMBL/GenBank/DDBJ databases">
        <title>Integrating genomic resources of turbot (Scophthalmus maximus) in depth evaluation of genetic and physical mapping variation across individuals.</title>
        <authorList>
            <person name="Martinez P."/>
        </authorList>
    </citation>
    <scope>NUCLEOTIDE SEQUENCE [LARGE SCALE GENOMIC DNA]</scope>
</reference>
<sequence length="59" mass="6412">MDRGWLDLENAAVYCGDRKKEKGMAEQAEEVRVPCRFVLSQTPGGDSTKTPGIVSSPEA</sequence>
<proteinExistence type="predicted"/>
<evidence type="ECO:0000256" key="1">
    <source>
        <dbReference type="SAM" id="MobiDB-lite"/>
    </source>
</evidence>
<evidence type="ECO:0000313" key="3">
    <source>
        <dbReference type="Proteomes" id="UP000246464"/>
    </source>
</evidence>
<dbReference type="EMBL" id="CP026246">
    <property type="protein sequence ID" value="AWO99924.1"/>
    <property type="molecule type" value="Genomic_DNA"/>
</dbReference>
<feature type="region of interest" description="Disordered" evidence="1">
    <location>
        <begin position="39"/>
        <end position="59"/>
    </location>
</feature>
<accession>A0A2U9B7K5</accession>
<protein>
    <submittedName>
        <fullName evidence="2">Uncharacterized protein</fullName>
    </submittedName>
</protein>
<feature type="compositionally biased region" description="Polar residues" evidence="1">
    <location>
        <begin position="39"/>
        <end position="50"/>
    </location>
</feature>
<organism evidence="2 3">
    <name type="scientific">Scophthalmus maximus</name>
    <name type="common">Turbot</name>
    <name type="synonym">Psetta maxima</name>
    <dbReference type="NCBI Taxonomy" id="52904"/>
    <lineage>
        <taxon>Eukaryota</taxon>
        <taxon>Metazoa</taxon>
        <taxon>Chordata</taxon>
        <taxon>Craniata</taxon>
        <taxon>Vertebrata</taxon>
        <taxon>Euteleostomi</taxon>
        <taxon>Actinopterygii</taxon>
        <taxon>Neopterygii</taxon>
        <taxon>Teleostei</taxon>
        <taxon>Neoteleostei</taxon>
        <taxon>Acanthomorphata</taxon>
        <taxon>Carangaria</taxon>
        <taxon>Pleuronectiformes</taxon>
        <taxon>Pleuronectoidei</taxon>
        <taxon>Scophthalmidae</taxon>
        <taxon>Scophthalmus</taxon>
    </lineage>
</organism>
<gene>
    <name evidence="2" type="ORF">SMAX5B_006778</name>
</gene>
<name>A0A2U9B7K5_SCOMX</name>
<dbReference type="AlphaFoldDB" id="A0A2U9B7K5"/>
<keyword evidence="3" id="KW-1185">Reference proteome</keyword>